<keyword evidence="4 7" id="KW-0812">Transmembrane</keyword>
<sequence length="253" mass="26563">MLFPLYWMVVVSLTPRAELLAGPVRLVPASVTLEGYARALGDQLPFLGTSLVVALGAVALTLLVAMPGAYALAKLSPPRSGGVTFALLVGQMIPGIVMATGFYALYAQLGLLNTLPGLILADSTLAVPFAVIVLRAFMQGIPGELLQAAVMDGAGPLRTFWQIVVPLSRNAIVTVSLFAFLFAWSDFLFAVILTSSGGPQPFTLGIYQYISNYSKDWNAIMATAVVASVPATVLLVVAQRYVAAGITTGAVKD</sequence>
<dbReference type="GO" id="GO:0055085">
    <property type="term" value="P:transmembrane transport"/>
    <property type="evidence" value="ECO:0007669"/>
    <property type="project" value="InterPro"/>
</dbReference>
<evidence type="ECO:0000313" key="10">
    <source>
        <dbReference type="Proteomes" id="UP000196228"/>
    </source>
</evidence>
<keyword evidence="6 7" id="KW-0472">Membrane</keyword>
<dbReference type="Proteomes" id="UP000196228">
    <property type="component" value="Chromosome"/>
</dbReference>
<feature type="domain" description="ABC transmembrane type-1" evidence="8">
    <location>
        <begin position="47"/>
        <end position="238"/>
    </location>
</feature>
<evidence type="ECO:0000256" key="5">
    <source>
        <dbReference type="ARBA" id="ARBA00022989"/>
    </source>
</evidence>
<evidence type="ECO:0000313" key="9">
    <source>
        <dbReference type="EMBL" id="ARU53761.1"/>
    </source>
</evidence>
<feature type="transmembrane region" description="Helical" evidence="7">
    <location>
        <begin position="45"/>
        <end position="73"/>
    </location>
</feature>
<organism evidence="9 10">
    <name type="scientific">Cellulosimicrobium cellulans</name>
    <name type="common">Arthrobacter luteus</name>
    <dbReference type="NCBI Taxonomy" id="1710"/>
    <lineage>
        <taxon>Bacteria</taxon>
        <taxon>Bacillati</taxon>
        <taxon>Actinomycetota</taxon>
        <taxon>Actinomycetes</taxon>
        <taxon>Micrococcales</taxon>
        <taxon>Promicromonosporaceae</taxon>
        <taxon>Cellulosimicrobium</taxon>
    </lineage>
</organism>
<evidence type="ECO:0000256" key="2">
    <source>
        <dbReference type="ARBA" id="ARBA00022448"/>
    </source>
</evidence>
<keyword evidence="3" id="KW-1003">Cell membrane</keyword>
<keyword evidence="5 7" id="KW-1133">Transmembrane helix</keyword>
<evidence type="ECO:0000256" key="6">
    <source>
        <dbReference type="ARBA" id="ARBA00023136"/>
    </source>
</evidence>
<name>A0A1Y0I023_CELCE</name>
<dbReference type="AlphaFoldDB" id="A0A1Y0I023"/>
<dbReference type="PANTHER" id="PTHR32243">
    <property type="entry name" value="MALTOSE TRANSPORT SYSTEM PERMEASE-RELATED"/>
    <property type="match status" value="1"/>
</dbReference>
<protein>
    <submittedName>
        <fullName evidence="9">ABC transporter permease</fullName>
    </submittedName>
</protein>
<dbReference type="GO" id="GO:0005886">
    <property type="term" value="C:plasma membrane"/>
    <property type="evidence" value="ECO:0007669"/>
    <property type="project" value="UniProtKB-SubCell"/>
</dbReference>
<dbReference type="Pfam" id="PF00528">
    <property type="entry name" value="BPD_transp_1"/>
    <property type="match status" value="1"/>
</dbReference>
<accession>A0A1Y0I023</accession>
<gene>
    <name evidence="9" type="ORF">CBR64_08665</name>
</gene>
<dbReference type="CDD" id="cd06261">
    <property type="entry name" value="TM_PBP2"/>
    <property type="match status" value="1"/>
</dbReference>
<dbReference type="Gene3D" id="1.10.3720.10">
    <property type="entry name" value="MetI-like"/>
    <property type="match status" value="1"/>
</dbReference>
<comment type="subcellular location">
    <subcellularLocation>
        <location evidence="1 7">Cell membrane</location>
        <topology evidence="1 7">Multi-pass membrane protein</topology>
    </subcellularLocation>
</comment>
<feature type="transmembrane region" description="Helical" evidence="7">
    <location>
        <begin position="171"/>
        <end position="197"/>
    </location>
</feature>
<feature type="transmembrane region" description="Helical" evidence="7">
    <location>
        <begin position="217"/>
        <end position="238"/>
    </location>
</feature>
<keyword evidence="2 7" id="KW-0813">Transport</keyword>
<evidence type="ECO:0000256" key="1">
    <source>
        <dbReference type="ARBA" id="ARBA00004651"/>
    </source>
</evidence>
<dbReference type="PANTHER" id="PTHR32243:SF18">
    <property type="entry name" value="INNER MEMBRANE ABC TRANSPORTER PERMEASE PROTEIN YCJP"/>
    <property type="match status" value="1"/>
</dbReference>
<dbReference type="InterPro" id="IPR000515">
    <property type="entry name" value="MetI-like"/>
</dbReference>
<dbReference type="OrthoDB" id="3569827at2"/>
<dbReference type="KEGG" id="cceu:CBR64_08665"/>
<evidence type="ECO:0000256" key="7">
    <source>
        <dbReference type="RuleBase" id="RU363032"/>
    </source>
</evidence>
<proteinExistence type="inferred from homology"/>
<dbReference type="PROSITE" id="PS50928">
    <property type="entry name" value="ABC_TM1"/>
    <property type="match status" value="1"/>
</dbReference>
<evidence type="ECO:0000259" key="8">
    <source>
        <dbReference type="PROSITE" id="PS50928"/>
    </source>
</evidence>
<dbReference type="InterPro" id="IPR035906">
    <property type="entry name" value="MetI-like_sf"/>
</dbReference>
<reference evidence="9 10" key="1">
    <citation type="submission" date="2017-05" db="EMBL/GenBank/DDBJ databases">
        <authorList>
            <person name="Song R."/>
            <person name="Chenine A.L."/>
            <person name="Ruprecht R.M."/>
        </authorList>
    </citation>
    <scope>NUCLEOTIDE SEQUENCE [LARGE SCALE GENOMIC DNA]</scope>
    <source>
        <strain evidence="9 10">PSBB019</strain>
    </source>
</reference>
<evidence type="ECO:0000256" key="3">
    <source>
        <dbReference type="ARBA" id="ARBA00022475"/>
    </source>
</evidence>
<evidence type="ECO:0000256" key="4">
    <source>
        <dbReference type="ARBA" id="ARBA00022692"/>
    </source>
</evidence>
<dbReference type="InterPro" id="IPR050901">
    <property type="entry name" value="BP-dep_ABC_trans_perm"/>
</dbReference>
<comment type="similarity">
    <text evidence="7">Belongs to the binding-protein-dependent transport system permease family.</text>
</comment>
<dbReference type="EMBL" id="CP021383">
    <property type="protein sequence ID" value="ARU53761.1"/>
    <property type="molecule type" value="Genomic_DNA"/>
</dbReference>
<dbReference type="SUPFAM" id="SSF161098">
    <property type="entry name" value="MetI-like"/>
    <property type="match status" value="1"/>
</dbReference>
<feature type="transmembrane region" description="Helical" evidence="7">
    <location>
        <begin position="118"/>
        <end position="137"/>
    </location>
</feature>
<feature type="transmembrane region" description="Helical" evidence="7">
    <location>
        <begin position="85"/>
        <end position="106"/>
    </location>
</feature>